<evidence type="ECO:0000256" key="5">
    <source>
        <dbReference type="ARBA" id="ARBA00022832"/>
    </source>
</evidence>
<keyword evidence="5 10" id="KW-0276">Fatty acid metabolism</keyword>
<evidence type="ECO:0000256" key="6">
    <source>
        <dbReference type="ARBA" id="ARBA00022989"/>
    </source>
</evidence>
<dbReference type="GO" id="GO:0030148">
    <property type="term" value="P:sphingolipid biosynthetic process"/>
    <property type="evidence" value="ECO:0007669"/>
    <property type="project" value="TreeGrafter"/>
</dbReference>
<keyword evidence="8 10" id="KW-0472">Membrane</keyword>
<evidence type="ECO:0000256" key="3">
    <source>
        <dbReference type="ARBA" id="ARBA00022679"/>
    </source>
</evidence>
<reference evidence="12" key="2">
    <citation type="submission" date="2025-08" db="UniProtKB">
        <authorList>
            <consortium name="RefSeq"/>
        </authorList>
    </citation>
    <scope>IDENTIFICATION</scope>
    <source>
        <strain evidence="12">14028-0561.14</strain>
        <tissue evidence="12">Whole fly</tissue>
    </source>
</reference>
<dbReference type="InterPro" id="IPR002076">
    <property type="entry name" value="ELO_fam"/>
</dbReference>
<feature type="transmembrane region" description="Helical" evidence="10">
    <location>
        <begin position="228"/>
        <end position="249"/>
    </location>
</feature>
<protein>
    <recommendedName>
        <fullName evidence="10">Elongation of very long chain fatty acids protein</fullName>
        <ecNumber evidence="10">2.3.1.199</ecNumber>
    </recommendedName>
    <alternativeName>
        <fullName evidence="10">Very-long-chain 3-oxoacyl-CoA synthase</fullName>
    </alternativeName>
</protein>
<keyword evidence="4 10" id="KW-0812">Transmembrane</keyword>
<organism evidence="11 12">
    <name type="scientific">Drosophila kikkawai</name>
    <name type="common">Fruit fly</name>
    <dbReference type="NCBI Taxonomy" id="30033"/>
    <lineage>
        <taxon>Eukaryota</taxon>
        <taxon>Metazoa</taxon>
        <taxon>Ecdysozoa</taxon>
        <taxon>Arthropoda</taxon>
        <taxon>Hexapoda</taxon>
        <taxon>Insecta</taxon>
        <taxon>Pterygota</taxon>
        <taxon>Neoptera</taxon>
        <taxon>Endopterygota</taxon>
        <taxon>Diptera</taxon>
        <taxon>Brachycera</taxon>
        <taxon>Muscomorpha</taxon>
        <taxon>Ephydroidea</taxon>
        <taxon>Drosophilidae</taxon>
        <taxon>Drosophila</taxon>
        <taxon>Sophophora</taxon>
    </lineage>
</organism>
<dbReference type="GO" id="GO:0019367">
    <property type="term" value="P:fatty acid elongation, saturated fatty acid"/>
    <property type="evidence" value="ECO:0007669"/>
    <property type="project" value="TreeGrafter"/>
</dbReference>
<comment type="subcellular location">
    <subcellularLocation>
        <location evidence="1">Membrane</location>
        <topology evidence="1">Multi-pass membrane protein</topology>
    </subcellularLocation>
</comment>
<proteinExistence type="inferred from homology"/>
<sequence>MQAFFQRVLPQADPNPIVLADSPWPILTILAVYLLFVLKLGKIFMENRKPYDLKRVLMFYNLFQVAYNGLYFGGIFYYMFIKQICNLRCLETFPQDHEHKQVERIFHAAYLLNKVLDLMDTVFFILRKSYKQVTFLHIYHHVLVAFAGFALTRTYGTGGHLNSLALLNTMVHMIMYFYYFLSSQYPSVKGSIWWKKYITLTQLIQFTLLLAYGIYVRFFSPNCGVPHGVLYVTMLQAVIFIYLFGTFYIQTYLQTSKSSLNNRKSEVKQS</sequence>
<evidence type="ECO:0000256" key="7">
    <source>
        <dbReference type="ARBA" id="ARBA00023098"/>
    </source>
</evidence>
<evidence type="ECO:0000256" key="8">
    <source>
        <dbReference type="ARBA" id="ARBA00023136"/>
    </source>
</evidence>
<keyword evidence="6 10" id="KW-1133">Transmembrane helix</keyword>
<dbReference type="Proteomes" id="UP001652661">
    <property type="component" value="Chromosome 2R"/>
</dbReference>
<dbReference type="GO" id="GO:0009922">
    <property type="term" value="F:fatty acid elongase activity"/>
    <property type="evidence" value="ECO:0007669"/>
    <property type="project" value="UniProtKB-EC"/>
</dbReference>
<evidence type="ECO:0000256" key="9">
    <source>
        <dbReference type="ARBA" id="ARBA00023160"/>
    </source>
</evidence>
<dbReference type="EC" id="2.3.1.199" evidence="10"/>
<name>A0A6P4IWR0_DROKI</name>
<feature type="transmembrane region" description="Helical" evidence="10">
    <location>
        <begin position="57"/>
        <end position="80"/>
    </location>
</feature>
<evidence type="ECO:0000256" key="4">
    <source>
        <dbReference type="ARBA" id="ARBA00022692"/>
    </source>
</evidence>
<dbReference type="GO" id="GO:0034625">
    <property type="term" value="P:fatty acid elongation, monounsaturated fatty acid"/>
    <property type="evidence" value="ECO:0007669"/>
    <property type="project" value="TreeGrafter"/>
</dbReference>
<dbReference type="GeneID" id="108082558"/>
<evidence type="ECO:0000256" key="10">
    <source>
        <dbReference type="RuleBase" id="RU361115"/>
    </source>
</evidence>
<feature type="transmembrane region" description="Helical" evidence="10">
    <location>
        <begin position="161"/>
        <end position="181"/>
    </location>
</feature>
<dbReference type="GO" id="GO:0005789">
    <property type="term" value="C:endoplasmic reticulum membrane"/>
    <property type="evidence" value="ECO:0007669"/>
    <property type="project" value="TreeGrafter"/>
</dbReference>
<keyword evidence="7 10" id="KW-0443">Lipid metabolism</keyword>
<feature type="transmembrane region" description="Helical" evidence="10">
    <location>
        <begin position="138"/>
        <end position="155"/>
    </location>
</feature>
<keyword evidence="11" id="KW-1185">Reference proteome</keyword>
<evidence type="ECO:0000256" key="1">
    <source>
        <dbReference type="ARBA" id="ARBA00004141"/>
    </source>
</evidence>
<dbReference type="OrthoDB" id="434092at2759"/>
<feature type="transmembrane region" description="Helical" evidence="10">
    <location>
        <begin position="24"/>
        <end position="45"/>
    </location>
</feature>
<accession>A0A6P4IWR0</accession>
<gene>
    <name evidence="12" type="primary">LOC108082558</name>
</gene>
<dbReference type="AlphaFoldDB" id="A0A6P4IWR0"/>
<evidence type="ECO:0000313" key="11">
    <source>
        <dbReference type="Proteomes" id="UP001652661"/>
    </source>
</evidence>
<dbReference type="PANTHER" id="PTHR11157:SF116">
    <property type="entry name" value="ELONGATION OF VERY LONG CHAIN FATTY ACIDS PROTEIN-RELATED"/>
    <property type="match status" value="1"/>
</dbReference>
<keyword evidence="9 10" id="KW-0275">Fatty acid biosynthesis</keyword>
<keyword evidence="3 10" id="KW-0808">Transferase</keyword>
<evidence type="ECO:0000313" key="12">
    <source>
        <dbReference type="RefSeq" id="XP_017033497.1"/>
    </source>
</evidence>
<dbReference type="PANTHER" id="PTHR11157">
    <property type="entry name" value="FATTY ACID ACYL TRANSFERASE-RELATED"/>
    <property type="match status" value="1"/>
</dbReference>
<dbReference type="GO" id="GO:0042761">
    <property type="term" value="P:very long-chain fatty acid biosynthetic process"/>
    <property type="evidence" value="ECO:0007669"/>
    <property type="project" value="TreeGrafter"/>
</dbReference>
<evidence type="ECO:0000256" key="2">
    <source>
        <dbReference type="ARBA" id="ARBA00022516"/>
    </source>
</evidence>
<feature type="transmembrane region" description="Helical" evidence="10">
    <location>
        <begin position="197"/>
        <end position="216"/>
    </location>
</feature>
<comment type="catalytic activity">
    <reaction evidence="10">
        <text>a very-long-chain acyl-CoA + malonyl-CoA + H(+) = a very-long-chain 3-oxoacyl-CoA + CO2 + CoA</text>
        <dbReference type="Rhea" id="RHEA:32727"/>
        <dbReference type="ChEBI" id="CHEBI:15378"/>
        <dbReference type="ChEBI" id="CHEBI:16526"/>
        <dbReference type="ChEBI" id="CHEBI:57287"/>
        <dbReference type="ChEBI" id="CHEBI:57384"/>
        <dbReference type="ChEBI" id="CHEBI:90725"/>
        <dbReference type="ChEBI" id="CHEBI:90736"/>
        <dbReference type="EC" id="2.3.1.199"/>
    </reaction>
</comment>
<keyword evidence="2 10" id="KW-0444">Lipid biosynthesis</keyword>
<comment type="similarity">
    <text evidence="10">Belongs to the ELO family.</text>
</comment>
<dbReference type="Pfam" id="PF01151">
    <property type="entry name" value="ELO"/>
    <property type="match status" value="1"/>
</dbReference>
<dbReference type="RefSeq" id="XP_017033497.1">
    <property type="nucleotide sequence ID" value="XM_017178008.2"/>
</dbReference>
<reference evidence="11" key="1">
    <citation type="submission" date="2025-05" db="UniProtKB">
        <authorList>
            <consortium name="RefSeq"/>
        </authorList>
    </citation>
    <scope>NUCLEOTIDE SEQUENCE [LARGE SCALE GENOMIC DNA]</scope>
    <source>
        <strain evidence="11">14028-0561.14</strain>
    </source>
</reference>
<dbReference type="GO" id="GO:0034626">
    <property type="term" value="P:fatty acid elongation, polyunsaturated fatty acid"/>
    <property type="evidence" value="ECO:0007669"/>
    <property type="project" value="TreeGrafter"/>
</dbReference>